<sequence>MTITRKFMPALLGAAVLAAPLALPASAHHSYSMFDMRRTVVLDATVVQFRWQNPHAFIRATVQAGGQTEEWSIEMTSPNNLTQEGWTRTSLRQGDRVQIYVHPLRSGARGGSYVGVRKADGTVLGTVE</sequence>
<feature type="signal peptide" evidence="1">
    <location>
        <begin position="1"/>
        <end position="27"/>
    </location>
</feature>
<comment type="caution">
    <text evidence="2">The sequence shown here is derived from an EMBL/GenBank/DDBJ whole genome shotgun (WGS) entry which is preliminary data.</text>
</comment>
<evidence type="ECO:0000256" key="1">
    <source>
        <dbReference type="SAM" id="SignalP"/>
    </source>
</evidence>
<keyword evidence="1" id="KW-0732">Signal</keyword>
<dbReference type="InterPro" id="IPR046150">
    <property type="entry name" value="DUF6152"/>
</dbReference>
<evidence type="ECO:0000313" key="2">
    <source>
        <dbReference type="EMBL" id="MFC3097828.1"/>
    </source>
</evidence>
<keyword evidence="3" id="KW-1185">Reference proteome</keyword>
<dbReference type="Proteomes" id="UP001595456">
    <property type="component" value="Unassembled WGS sequence"/>
</dbReference>
<gene>
    <name evidence="2" type="ORF">ACFODU_08445</name>
</gene>
<feature type="chain" id="PRO_5045575034" evidence="1">
    <location>
        <begin position="28"/>
        <end position="128"/>
    </location>
</feature>
<evidence type="ECO:0000313" key="3">
    <source>
        <dbReference type="Proteomes" id="UP001595456"/>
    </source>
</evidence>
<organism evidence="2 3">
    <name type="scientific">Alteraurantiacibacter palmitatis</name>
    <dbReference type="NCBI Taxonomy" id="2054628"/>
    <lineage>
        <taxon>Bacteria</taxon>
        <taxon>Pseudomonadati</taxon>
        <taxon>Pseudomonadota</taxon>
        <taxon>Alphaproteobacteria</taxon>
        <taxon>Sphingomonadales</taxon>
        <taxon>Erythrobacteraceae</taxon>
        <taxon>Alteraurantiacibacter</taxon>
    </lineage>
</organism>
<proteinExistence type="predicted"/>
<reference evidence="3" key="1">
    <citation type="journal article" date="2019" name="Int. J. Syst. Evol. Microbiol.">
        <title>The Global Catalogue of Microorganisms (GCM) 10K type strain sequencing project: providing services to taxonomists for standard genome sequencing and annotation.</title>
        <authorList>
            <consortium name="The Broad Institute Genomics Platform"/>
            <consortium name="The Broad Institute Genome Sequencing Center for Infectious Disease"/>
            <person name="Wu L."/>
            <person name="Ma J."/>
        </authorList>
    </citation>
    <scope>NUCLEOTIDE SEQUENCE [LARGE SCALE GENOMIC DNA]</scope>
    <source>
        <strain evidence="3">KCTC 52607</strain>
    </source>
</reference>
<dbReference type="Pfam" id="PF19649">
    <property type="entry name" value="DUF6152"/>
    <property type="match status" value="1"/>
</dbReference>
<name>A0ABV7E7F8_9SPHN</name>
<accession>A0ABV7E7F8</accession>
<dbReference type="RefSeq" id="WP_336926811.1">
    <property type="nucleotide sequence ID" value="NZ_JBANRO010000009.1"/>
</dbReference>
<protein>
    <submittedName>
        <fullName evidence="2">DUF6152 family protein</fullName>
    </submittedName>
</protein>
<dbReference type="EMBL" id="JBHRST010000010">
    <property type="protein sequence ID" value="MFC3097828.1"/>
    <property type="molecule type" value="Genomic_DNA"/>
</dbReference>